<protein>
    <submittedName>
        <fullName evidence="2">Uncharacterized protein</fullName>
    </submittedName>
</protein>
<keyword evidence="1" id="KW-1133">Transmembrane helix</keyword>
<organism evidence="2">
    <name type="scientific">Wuchereria bancrofti</name>
    <dbReference type="NCBI Taxonomy" id="6293"/>
    <lineage>
        <taxon>Eukaryota</taxon>
        <taxon>Metazoa</taxon>
        <taxon>Ecdysozoa</taxon>
        <taxon>Nematoda</taxon>
        <taxon>Chromadorea</taxon>
        <taxon>Rhabditida</taxon>
        <taxon>Spirurina</taxon>
        <taxon>Spiruromorpha</taxon>
        <taxon>Filarioidea</taxon>
        <taxon>Onchocercidae</taxon>
        <taxon>Wuchereria</taxon>
    </lineage>
</organism>
<proteinExistence type="predicted"/>
<feature type="transmembrane region" description="Helical" evidence="1">
    <location>
        <begin position="102"/>
        <end position="124"/>
    </location>
</feature>
<feature type="transmembrane region" description="Helical" evidence="1">
    <location>
        <begin position="20"/>
        <end position="37"/>
    </location>
</feature>
<keyword evidence="1" id="KW-0472">Membrane</keyword>
<name>A0A1I8EF11_WUCBA</name>
<accession>A0A1I8EF11</accession>
<dbReference type="WBParaSite" id="maker-PairedContig_1794-snap-gene-1.14-mRNA-1">
    <property type="protein sequence ID" value="maker-PairedContig_1794-snap-gene-1.14-mRNA-1"/>
    <property type="gene ID" value="maker-PairedContig_1794-snap-gene-1.14"/>
</dbReference>
<sequence>MIRRGSERDLEISLKKFEAMYILLLGIITNAFASILTQQNSSEVLEQIVFYLLNISSFYDINSTNLEWNMLKYLMHPKAVGDVIFEASKIAADKFVKNWDTYIYSSALIGMLSVPLTIMLVVLLNTIFKHSSSWLHLVGIKQTSKQSNDKAMLIQSKSLDHNMDIVLV</sequence>
<evidence type="ECO:0000313" key="2">
    <source>
        <dbReference type="WBParaSite" id="maker-PairedContig_1794-snap-gene-1.14-mRNA-1"/>
    </source>
</evidence>
<keyword evidence="1" id="KW-0812">Transmembrane</keyword>
<evidence type="ECO:0000256" key="1">
    <source>
        <dbReference type="SAM" id="Phobius"/>
    </source>
</evidence>
<dbReference type="AlphaFoldDB" id="A0A1I8EF11"/>
<reference evidence="2" key="1">
    <citation type="submission" date="2016-11" db="UniProtKB">
        <authorList>
            <consortium name="WormBaseParasite"/>
        </authorList>
    </citation>
    <scope>IDENTIFICATION</scope>
    <source>
        <strain evidence="2">pt0022</strain>
    </source>
</reference>